<evidence type="ECO:0000256" key="3">
    <source>
        <dbReference type="ARBA" id="ARBA00022538"/>
    </source>
</evidence>
<protein>
    <recommendedName>
        <fullName evidence="11">Potassium-transporting ATPase KdpC subunit</fullName>
    </recommendedName>
    <alternativeName>
        <fullName evidence="11">ATP phosphohydrolase [potassium-transporting] C chain</fullName>
    </alternativeName>
    <alternativeName>
        <fullName evidence="11">Potassium-binding and translocating subunit C</fullName>
    </alternativeName>
    <alternativeName>
        <fullName evidence="11">Potassium-translocating ATPase C chain</fullName>
    </alternativeName>
</protein>
<sequence length="190" mass="20823">MVALRLFLALTLVLGLAYPAALWGLAHLLFPRQAEGSLLRQGDKVVGSALLGQDFRSPRYFHPRPSATGDFPYNPMASGASNLAPGNPKFLRQVEARARAYREENGLPEGFPVPMDAVTASASGLEPYISLENARLQARRVARARGLPEAKVLDLVRRHLEGRQLGLLGEPRVNVVLLNLDLDRLQREGP</sequence>
<evidence type="ECO:0000313" key="13">
    <source>
        <dbReference type="EMBL" id="RTI48422.1"/>
    </source>
</evidence>
<dbReference type="PANTHER" id="PTHR30042:SF2">
    <property type="entry name" value="POTASSIUM-TRANSPORTING ATPASE KDPC SUBUNIT"/>
    <property type="match status" value="1"/>
</dbReference>
<keyword evidence="8 11" id="KW-1133">Transmembrane helix</keyword>
<keyword evidence="6 11" id="KW-0067">ATP-binding</keyword>
<comment type="subunit">
    <text evidence="11">The system is composed of three essential subunits: KdpA, KdpB and KdpC.</text>
</comment>
<evidence type="ECO:0000256" key="4">
    <source>
        <dbReference type="ARBA" id="ARBA00022692"/>
    </source>
</evidence>
<dbReference type="Proteomes" id="UP000286910">
    <property type="component" value="Unassembled WGS sequence"/>
</dbReference>
<dbReference type="EMBL" id="PEMW01000458">
    <property type="protein sequence ID" value="RTI48422.1"/>
    <property type="molecule type" value="Genomic_DNA"/>
</dbReference>
<evidence type="ECO:0000256" key="5">
    <source>
        <dbReference type="ARBA" id="ARBA00022741"/>
    </source>
</evidence>
<dbReference type="EMBL" id="PELR01000057">
    <property type="protein sequence ID" value="RTH05799.1"/>
    <property type="molecule type" value="Genomic_DNA"/>
</dbReference>
<evidence type="ECO:0000256" key="6">
    <source>
        <dbReference type="ARBA" id="ARBA00022840"/>
    </source>
</evidence>
<dbReference type="RefSeq" id="WP_126177700.1">
    <property type="nucleotide sequence ID" value="NZ_PELN01000068.1"/>
</dbReference>
<dbReference type="AlphaFoldDB" id="A0A430REE1"/>
<comment type="subcellular location">
    <subcellularLocation>
        <location evidence="11">Cell membrane</location>
        <topology evidence="11">Single-pass membrane protein</topology>
    </subcellularLocation>
</comment>
<comment type="function">
    <text evidence="11">Part of the high-affinity ATP-driven potassium transport (or Kdp) system, which catalyzes the hydrolysis of ATP coupled with the electrogenic transport of potassium into the cytoplasm. This subunit acts as a catalytic chaperone that increases the ATP-binding affinity of the ATP-hydrolyzing subunit KdpB by the formation of a transient KdpB/KdpC/ATP ternary complex.</text>
</comment>
<evidence type="ECO:0000256" key="8">
    <source>
        <dbReference type="ARBA" id="ARBA00022989"/>
    </source>
</evidence>
<keyword evidence="3 11" id="KW-0633">Potassium transport</keyword>
<keyword evidence="9 11" id="KW-0406">Ion transport</keyword>
<evidence type="ECO:0000256" key="2">
    <source>
        <dbReference type="ARBA" id="ARBA00022475"/>
    </source>
</evidence>
<evidence type="ECO:0000313" key="14">
    <source>
        <dbReference type="Proteomes" id="UP000286910"/>
    </source>
</evidence>
<evidence type="ECO:0000313" key="12">
    <source>
        <dbReference type="EMBL" id="RTH05799.1"/>
    </source>
</evidence>
<dbReference type="NCBIfam" id="TIGR00681">
    <property type="entry name" value="kdpC"/>
    <property type="match status" value="1"/>
</dbReference>
<evidence type="ECO:0000256" key="9">
    <source>
        <dbReference type="ARBA" id="ARBA00023065"/>
    </source>
</evidence>
<dbReference type="GO" id="GO:0008556">
    <property type="term" value="F:P-type potassium transmembrane transporter activity"/>
    <property type="evidence" value="ECO:0007669"/>
    <property type="project" value="InterPro"/>
</dbReference>
<dbReference type="PANTHER" id="PTHR30042">
    <property type="entry name" value="POTASSIUM-TRANSPORTING ATPASE C CHAIN"/>
    <property type="match status" value="1"/>
</dbReference>
<keyword evidence="1 11" id="KW-0813">Transport</keyword>
<accession>A0A430REE1</accession>
<keyword evidence="10 11" id="KW-0472">Membrane</keyword>
<evidence type="ECO:0000313" key="15">
    <source>
        <dbReference type="Proteomes" id="UP000287467"/>
    </source>
</evidence>
<gene>
    <name evidence="11" type="primary">kdpC</name>
    <name evidence="13" type="ORF">CSW14_12575</name>
    <name evidence="12" type="ORF">CSW45_02790</name>
</gene>
<comment type="caution">
    <text evidence="12">The sequence shown here is derived from an EMBL/GenBank/DDBJ whole genome shotgun (WGS) entry which is preliminary data.</text>
</comment>
<keyword evidence="4 11" id="KW-0812">Transmembrane</keyword>
<dbReference type="GO" id="GO:0005886">
    <property type="term" value="C:plasma membrane"/>
    <property type="evidence" value="ECO:0007669"/>
    <property type="project" value="UniProtKB-SubCell"/>
</dbReference>
<proteinExistence type="inferred from homology"/>
<evidence type="ECO:0000256" key="11">
    <source>
        <dbReference type="HAMAP-Rule" id="MF_00276"/>
    </source>
</evidence>
<organism evidence="12 14">
    <name type="scientific">Thermus scotoductus</name>
    <dbReference type="NCBI Taxonomy" id="37636"/>
    <lineage>
        <taxon>Bacteria</taxon>
        <taxon>Thermotogati</taxon>
        <taxon>Deinococcota</taxon>
        <taxon>Deinococci</taxon>
        <taxon>Thermales</taxon>
        <taxon>Thermaceae</taxon>
        <taxon>Thermus</taxon>
    </lineage>
</organism>
<keyword evidence="7 11" id="KW-0630">Potassium</keyword>
<evidence type="ECO:0000256" key="7">
    <source>
        <dbReference type="ARBA" id="ARBA00022958"/>
    </source>
</evidence>
<evidence type="ECO:0000256" key="1">
    <source>
        <dbReference type="ARBA" id="ARBA00022448"/>
    </source>
</evidence>
<dbReference type="Proteomes" id="UP000287467">
    <property type="component" value="Unassembled WGS sequence"/>
</dbReference>
<name>A0A430REE1_THESC</name>
<reference evidence="14 15" key="1">
    <citation type="journal article" date="2019" name="Extremophiles">
        <title>Biogeography of thermophiles and predominance of Thermus scotoductus in domestic water heaters.</title>
        <authorList>
            <person name="Wilpiszeski R.L."/>
            <person name="Zhang Z."/>
            <person name="House C.H."/>
        </authorList>
    </citation>
    <scope>NUCLEOTIDE SEQUENCE [LARGE SCALE GENOMIC DNA]</scope>
    <source>
        <strain evidence="13 15">1_S1</strain>
        <strain evidence="12 14">32_S32</strain>
    </source>
</reference>
<dbReference type="PIRSF" id="PIRSF001296">
    <property type="entry name" value="K_ATPase_KdpC"/>
    <property type="match status" value="1"/>
</dbReference>
<evidence type="ECO:0000256" key="10">
    <source>
        <dbReference type="ARBA" id="ARBA00023136"/>
    </source>
</evidence>
<dbReference type="GO" id="GO:0005524">
    <property type="term" value="F:ATP binding"/>
    <property type="evidence" value="ECO:0007669"/>
    <property type="project" value="UniProtKB-UniRule"/>
</dbReference>
<dbReference type="NCBIfam" id="NF001454">
    <property type="entry name" value="PRK00315.1"/>
    <property type="match status" value="1"/>
</dbReference>
<dbReference type="InterPro" id="IPR003820">
    <property type="entry name" value="KdpC"/>
</dbReference>
<dbReference type="HAMAP" id="MF_00276">
    <property type="entry name" value="KdpC"/>
    <property type="match status" value="1"/>
</dbReference>
<dbReference type="Pfam" id="PF02669">
    <property type="entry name" value="KdpC"/>
    <property type="match status" value="1"/>
</dbReference>
<comment type="similarity">
    <text evidence="11">Belongs to the KdpC family.</text>
</comment>
<keyword evidence="2 11" id="KW-1003">Cell membrane</keyword>
<keyword evidence="5 11" id="KW-0547">Nucleotide-binding</keyword>